<gene>
    <name evidence="3" type="primary">Knstrn</name>
    <name evidence="3" type="ORF">ORISOL_R15541</name>
</gene>
<evidence type="ECO:0000313" key="4">
    <source>
        <dbReference type="Proteomes" id="UP000571324"/>
    </source>
</evidence>
<evidence type="ECO:0000313" key="3">
    <source>
        <dbReference type="EMBL" id="NWV29942.1"/>
    </source>
</evidence>
<accession>A0A7K6DVR3</accession>
<evidence type="ECO:0000256" key="2">
    <source>
        <dbReference type="SAM" id="MobiDB-lite"/>
    </source>
</evidence>
<dbReference type="GO" id="GO:0051988">
    <property type="term" value="P:regulation of attachment of spindle microtubules to kinetochore"/>
    <property type="evidence" value="ECO:0007669"/>
    <property type="project" value="InterPro"/>
</dbReference>
<keyword evidence="1" id="KW-0175">Coiled coil</keyword>
<evidence type="ECO:0000256" key="1">
    <source>
        <dbReference type="SAM" id="Coils"/>
    </source>
</evidence>
<dbReference type="EMBL" id="VZRL01006977">
    <property type="protein sequence ID" value="NWV29942.1"/>
    <property type="molecule type" value="Genomic_DNA"/>
</dbReference>
<dbReference type="Proteomes" id="UP000571324">
    <property type="component" value="Unassembled WGS sequence"/>
</dbReference>
<dbReference type="PANTHER" id="PTHR31940">
    <property type="entry name" value="SMALL KINETOCHORE-ASSOCIATED PROTEIN"/>
    <property type="match status" value="1"/>
</dbReference>
<dbReference type="GO" id="GO:0072686">
    <property type="term" value="C:mitotic spindle"/>
    <property type="evidence" value="ECO:0007669"/>
    <property type="project" value="TreeGrafter"/>
</dbReference>
<dbReference type="PANTHER" id="PTHR31940:SF2">
    <property type="entry name" value="SMALL KINETOCHORE-ASSOCIATED PROTEIN"/>
    <property type="match status" value="1"/>
</dbReference>
<dbReference type="GO" id="GO:0000776">
    <property type="term" value="C:kinetochore"/>
    <property type="evidence" value="ECO:0007669"/>
    <property type="project" value="InterPro"/>
</dbReference>
<feature type="region of interest" description="Disordered" evidence="2">
    <location>
        <begin position="1"/>
        <end position="35"/>
    </location>
</feature>
<keyword evidence="4" id="KW-1185">Reference proteome</keyword>
<dbReference type="GO" id="GO:0000070">
    <property type="term" value="P:mitotic sister chromatid segregation"/>
    <property type="evidence" value="ECO:0007669"/>
    <property type="project" value="TreeGrafter"/>
</dbReference>
<feature type="coiled-coil region" evidence="1">
    <location>
        <begin position="90"/>
        <end position="135"/>
    </location>
</feature>
<feature type="compositionally biased region" description="Polar residues" evidence="2">
    <location>
        <begin position="21"/>
        <end position="35"/>
    </location>
</feature>
<organism evidence="3 4">
    <name type="scientific">Origma solitaria</name>
    <dbReference type="NCBI Taxonomy" id="720586"/>
    <lineage>
        <taxon>Eukaryota</taxon>
        <taxon>Metazoa</taxon>
        <taxon>Chordata</taxon>
        <taxon>Craniata</taxon>
        <taxon>Vertebrata</taxon>
        <taxon>Euteleostomi</taxon>
        <taxon>Archelosauria</taxon>
        <taxon>Archosauria</taxon>
        <taxon>Dinosauria</taxon>
        <taxon>Saurischia</taxon>
        <taxon>Theropoda</taxon>
        <taxon>Coelurosauria</taxon>
        <taxon>Aves</taxon>
        <taxon>Neognathae</taxon>
        <taxon>Neoaves</taxon>
        <taxon>Telluraves</taxon>
        <taxon>Australaves</taxon>
        <taxon>Passeriformes</taxon>
        <taxon>Meliphagoidea</taxon>
        <taxon>Acanthizidae</taxon>
        <taxon>Origma</taxon>
    </lineage>
</organism>
<name>A0A7K6DVR3_9PASS</name>
<reference evidence="3 4" key="1">
    <citation type="submission" date="2019-09" db="EMBL/GenBank/DDBJ databases">
        <title>Bird 10,000 Genomes (B10K) Project - Family phase.</title>
        <authorList>
            <person name="Zhang G."/>
        </authorList>
    </citation>
    <scope>NUCLEOTIDE SEQUENCE [LARGE SCALE GENOMIC DNA]</scope>
    <source>
        <strain evidence="3">B10K-DU-029-52</strain>
    </source>
</reference>
<feature type="non-terminal residue" evidence="3">
    <location>
        <position position="236"/>
    </location>
</feature>
<dbReference type="OrthoDB" id="9940269at2759"/>
<comment type="caution">
    <text evidence="3">The sequence shown here is derived from an EMBL/GenBank/DDBJ whole genome shotgun (WGS) entry which is preliminary data.</text>
</comment>
<proteinExistence type="predicted"/>
<dbReference type="GO" id="GO:0035371">
    <property type="term" value="C:microtubule plus-end"/>
    <property type="evidence" value="ECO:0007669"/>
    <property type="project" value="TreeGrafter"/>
</dbReference>
<feature type="non-terminal residue" evidence="3">
    <location>
        <position position="1"/>
    </location>
</feature>
<protein>
    <submittedName>
        <fullName evidence="3">SKAP protein</fullName>
    </submittedName>
</protein>
<dbReference type="GO" id="GO:0007051">
    <property type="term" value="P:spindle organization"/>
    <property type="evidence" value="ECO:0007669"/>
    <property type="project" value="InterPro"/>
</dbReference>
<dbReference type="AlphaFoldDB" id="A0A7K6DVR3"/>
<dbReference type="GO" id="GO:0034451">
    <property type="term" value="C:centriolar satellite"/>
    <property type="evidence" value="ECO:0007669"/>
    <property type="project" value="TreeGrafter"/>
</dbReference>
<sequence length="236" mass="26789">ARPSRIPVLSRLHGPEPSAEVQMTSSSKRQCVSNTSEPGFSMVPRFNFASNIPVDGVLKAANQWLPKSDKKAGPVSKKRATRRLLTRYQLEAVLKNKDQLVETLKQQLARAEGAQQELKKENERLAQEVGKIKKVHDTCIRILESTSMNPGKEFALCLHSVIFPLTLQMLTEKVLEELMLFFHTVAKEKEMLEAVMANWKSAQDEKLQALEKHSYIRAQIKEWTAILEALQKRLAM</sequence>
<dbReference type="InterPro" id="IPR033373">
    <property type="entry name" value="SKAP"/>
</dbReference>